<dbReference type="PANTHER" id="PTHR16943:SF8">
    <property type="entry name" value="2-METHYLCITRATE DEHYDRATASE"/>
    <property type="match status" value="1"/>
</dbReference>
<evidence type="ECO:0000256" key="1">
    <source>
        <dbReference type="ARBA" id="ARBA00006174"/>
    </source>
</evidence>
<organism evidence="4 5">
    <name type="scientific">Maribellus comscasis</name>
    <dbReference type="NCBI Taxonomy" id="2681766"/>
    <lineage>
        <taxon>Bacteria</taxon>
        <taxon>Pseudomonadati</taxon>
        <taxon>Bacteroidota</taxon>
        <taxon>Bacteroidia</taxon>
        <taxon>Marinilabiliales</taxon>
        <taxon>Prolixibacteraceae</taxon>
        <taxon>Maribellus</taxon>
    </lineage>
</organism>
<dbReference type="Gene3D" id="1.10.4100.10">
    <property type="entry name" value="2-methylcitrate dehydratase PrpD"/>
    <property type="match status" value="1"/>
</dbReference>
<sequence>MRSFVIFFLLFSFFSVIFCFGSDAGEPFRLHQTIQRSEKEVGDDITLALSKLAIETKADEIPDAAFSAAKAALLDALGCAFAGHSGSGVSEIIELTKYWGGREEATVWFEGTKVPITEATFANSVQLHAMDFDDYHPASDAHITAILVPTVISMGELTNSSGEEILTALIVGAEIIGRLGRAYKARRIHSGFLPTSIIGGFGATAAACRLKKCSVEETVNAMGIWYAHASGNRQALFDRTLTKRIQPGIAAKASVFAAYLAHIGITGPTRIIGEQPASLLQIYGCNAELAPPAINEIMAEYDTWQIEQLDYKRYACCGYSSKAIKTAIDFSSIRHDIKPEDIKEIRLFGDDINSPFAGVAWEDSPTPQVLAQFCVTYAAASAVKNRRYSPAEISLQRLTQDKEIDSLARRTRICSWDEWTGEPPNAPFAMHFELKDGRKLIQIFESFQRYKWPEDYNDLVIKFKENVMFSGMVDDSEVDELISEIESFEDKKNIRNFINKWLVQKN</sequence>
<evidence type="ECO:0000259" key="3">
    <source>
        <dbReference type="Pfam" id="PF19305"/>
    </source>
</evidence>
<dbReference type="EMBL" id="CP046401">
    <property type="protein sequence ID" value="QGY45726.1"/>
    <property type="molecule type" value="Genomic_DNA"/>
</dbReference>
<dbReference type="AlphaFoldDB" id="A0A6I6JRW6"/>
<evidence type="ECO:0000259" key="2">
    <source>
        <dbReference type="Pfam" id="PF03972"/>
    </source>
</evidence>
<feature type="domain" description="MmgE/PrpD C-terminal" evidence="3">
    <location>
        <begin position="314"/>
        <end position="477"/>
    </location>
</feature>
<dbReference type="InterPro" id="IPR045337">
    <property type="entry name" value="MmgE_PrpD_C"/>
</dbReference>
<dbReference type="PANTHER" id="PTHR16943">
    <property type="entry name" value="2-METHYLCITRATE DEHYDRATASE-RELATED"/>
    <property type="match status" value="1"/>
</dbReference>
<protein>
    <recommendedName>
        <fullName evidence="6">MmgE/PrpD family protein</fullName>
    </recommendedName>
</protein>
<name>A0A6I6JRW6_9BACT</name>
<dbReference type="GO" id="GO:0016829">
    <property type="term" value="F:lyase activity"/>
    <property type="evidence" value="ECO:0007669"/>
    <property type="project" value="InterPro"/>
</dbReference>
<dbReference type="InterPro" id="IPR042183">
    <property type="entry name" value="MmgE/PrpD_sf_1"/>
</dbReference>
<accession>A0A6I6JRW6</accession>
<dbReference type="Pfam" id="PF19305">
    <property type="entry name" value="MmgE_PrpD_C"/>
    <property type="match status" value="1"/>
</dbReference>
<feature type="domain" description="MmgE/PrpD N-terminal" evidence="2">
    <location>
        <begin position="49"/>
        <end position="273"/>
    </location>
</feature>
<dbReference type="Gene3D" id="3.30.1330.120">
    <property type="entry name" value="2-methylcitrate dehydratase PrpD"/>
    <property type="match status" value="1"/>
</dbReference>
<dbReference type="Proteomes" id="UP000428260">
    <property type="component" value="Chromosome"/>
</dbReference>
<reference evidence="4 5" key="1">
    <citation type="submission" date="2019-11" db="EMBL/GenBank/DDBJ databases">
        <authorList>
            <person name="Zheng R.K."/>
            <person name="Sun C.M."/>
        </authorList>
    </citation>
    <scope>NUCLEOTIDE SEQUENCE [LARGE SCALE GENOMIC DNA]</scope>
    <source>
        <strain evidence="4 5">WC007</strain>
    </source>
</reference>
<dbReference type="Pfam" id="PF03972">
    <property type="entry name" value="MmgE_PrpD_N"/>
    <property type="match status" value="1"/>
</dbReference>
<gene>
    <name evidence="4" type="ORF">GM418_19235</name>
</gene>
<comment type="similarity">
    <text evidence="1">Belongs to the PrpD family.</text>
</comment>
<keyword evidence="5" id="KW-1185">Reference proteome</keyword>
<evidence type="ECO:0000313" key="4">
    <source>
        <dbReference type="EMBL" id="QGY45726.1"/>
    </source>
</evidence>
<dbReference type="RefSeq" id="WP_158868868.1">
    <property type="nucleotide sequence ID" value="NZ_CP046401.1"/>
</dbReference>
<dbReference type="InterPro" id="IPR036148">
    <property type="entry name" value="MmgE/PrpD_sf"/>
</dbReference>
<dbReference type="InterPro" id="IPR005656">
    <property type="entry name" value="MmgE_PrpD"/>
</dbReference>
<dbReference type="KEGG" id="mcos:GM418_19235"/>
<dbReference type="SUPFAM" id="SSF103378">
    <property type="entry name" value="2-methylcitrate dehydratase PrpD"/>
    <property type="match status" value="1"/>
</dbReference>
<dbReference type="InterPro" id="IPR042188">
    <property type="entry name" value="MmgE/PrpD_sf_2"/>
</dbReference>
<evidence type="ECO:0000313" key="5">
    <source>
        <dbReference type="Proteomes" id="UP000428260"/>
    </source>
</evidence>
<proteinExistence type="inferred from homology"/>
<dbReference type="InterPro" id="IPR045336">
    <property type="entry name" value="MmgE_PrpD_N"/>
</dbReference>
<evidence type="ECO:0008006" key="6">
    <source>
        <dbReference type="Google" id="ProtNLM"/>
    </source>
</evidence>